<dbReference type="EMBL" id="CP139781">
    <property type="protein sequence ID" value="WRQ86968.1"/>
    <property type="molecule type" value="Genomic_DNA"/>
</dbReference>
<dbReference type="Proteomes" id="UP000738431">
    <property type="component" value="Chromosome"/>
</dbReference>
<gene>
    <name evidence="2" type="ORF">K1X11_019310</name>
</gene>
<dbReference type="InterPro" id="IPR036380">
    <property type="entry name" value="Isochorismatase-like_sf"/>
</dbReference>
<dbReference type="RefSeq" id="WP_221029615.1">
    <property type="nucleotide sequence ID" value="NZ_CP139781.1"/>
</dbReference>
<reference evidence="2 3" key="2">
    <citation type="submission" date="2023-12" db="EMBL/GenBank/DDBJ databases">
        <title>Description of an unclassified Opitutus bacterium of Verrucomicrobiota.</title>
        <authorList>
            <person name="Zhang D.-F."/>
        </authorList>
    </citation>
    <scope>NUCLEOTIDE SEQUENCE [LARGE SCALE GENOMIC DNA]</scope>
    <source>
        <strain evidence="2 3">WL0086</strain>
    </source>
</reference>
<protein>
    <submittedName>
        <fullName evidence="2">Isochorismatase family protein</fullName>
    </submittedName>
</protein>
<sequence length="176" mass="18415">MPASTAPSCLLVVDVQTQFINEHTRHLPAAIQALLPRFDWVFASRLLPDPASPIARWKGYLPAAATDPASALAIDLGQRAAARTTLVEKTGFGLVTPAVGAQLQSLGVTTAHIVGVDTDLCVLRTAGDLLALNIRPVVLTDLVASTAGEPLHSSALLILKRMLGRAQLTTSATLPA</sequence>
<accession>A0ABZ1C5G1</accession>
<proteinExistence type="predicted"/>
<organism evidence="2 3">
    <name type="scientific">Actomonas aquatica</name>
    <dbReference type="NCBI Taxonomy" id="2866162"/>
    <lineage>
        <taxon>Bacteria</taxon>
        <taxon>Pseudomonadati</taxon>
        <taxon>Verrucomicrobiota</taxon>
        <taxon>Opitutia</taxon>
        <taxon>Opitutales</taxon>
        <taxon>Opitutaceae</taxon>
        <taxon>Actomonas</taxon>
    </lineage>
</organism>
<dbReference type="Gene3D" id="3.40.50.850">
    <property type="entry name" value="Isochorismatase-like"/>
    <property type="match status" value="1"/>
</dbReference>
<dbReference type="SUPFAM" id="SSF52499">
    <property type="entry name" value="Isochorismatase-like hydrolases"/>
    <property type="match status" value="1"/>
</dbReference>
<evidence type="ECO:0000259" key="1">
    <source>
        <dbReference type="Pfam" id="PF00857"/>
    </source>
</evidence>
<dbReference type="InterPro" id="IPR000868">
    <property type="entry name" value="Isochorismatase-like_dom"/>
</dbReference>
<evidence type="ECO:0000313" key="2">
    <source>
        <dbReference type="EMBL" id="WRQ86968.1"/>
    </source>
</evidence>
<feature type="domain" description="Isochorismatase-like" evidence="1">
    <location>
        <begin position="8"/>
        <end position="164"/>
    </location>
</feature>
<reference evidence="2 3" key="1">
    <citation type="submission" date="2021-08" db="EMBL/GenBank/DDBJ databases">
        <authorList>
            <person name="Zhang D."/>
            <person name="Zhang A."/>
            <person name="Wang L."/>
        </authorList>
    </citation>
    <scope>NUCLEOTIDE SEQUENCE [LARGE SCALE GENOMIC DNA]</scope>
    <source>
        <strain evidence="2 3">WL0086</strain>
    </source>
</reference>
<evidence type="ECO:0000313" key="3">
    <source>
        <dbReference type="Proteomes" id="UP000738431"/>
    </source>
</evidence>
<keyword evidence="3" id="KW-1185">Reference proteome</keyword>
<dbReference type="Pfam" id="PF00857">
    <property type="entry name" value="Isochorismatase"/>
    <property type="match status" value="1"/>
</dbReference>
<name>A0ABZ1C5G1_9BACT</name>